<proteinExistence type="predicted"/>
<protein>
    <submittedName>
        <fullName evidence="1">Uncharacterized protein</fullName>
    </submittedName>
</protein>
<name>A0A7W8XX35_9HYPH</name>
<keyword evidence="2" id="KW-1185">Reference proteome</keyword>
<dbReference type="Proteomes" id="UP000549882">
    <property type="component" value="Unassembled WGS sequence"/>
</dbReference>
<accession>A0A7W8XX35</accession>
<evidence type="ECO:0000313" key="1">
    <source>
        <dbReference type="EMBL" id="MBB5576969.1"/>
    </source>
</evidence>
<dbReference type="EMBL" id="JACHBI010000015">
    <property type="protein sequence ID" value="MBB5576969.1"/>
    <property type="molecule type" value="Genomic_DNA"/>
</dbReference>
<gene>
    <name evidence="1" type="ORF">GGD50_005616</name>
</gene>
<organism evidence="1 2">
    <name type="scientific">Rhizobium paranaense</name>
    <dbReference type="NCBI Taxonomy" id="1650438"/>
    <lineage>
        <taxon>Bacteria</taxon>
        <taxon>Pseudomonadati</taxon>
        <taxon>Pseudomonadota</taxon>
        <taxon>Alphaproteobacteria</taxon>
        <taxon>Hyphomicrobiales</taxon>
        <taxon>Rhizobiaceae</taxon>
        <taxon>Rhizobium/Agrobacterium group</taxon>
        <taxon>Rhizobium</taxon>
    </lineage>
</organism>
<reference evidence="1 2" key="1">
    <citation type="submission" date="2020-08" db="EMBL/GenBank/DDBJ databases">
        <title>Genomic Encyclopedia of Type Strains, Phase IV (KMG-V): Genome sequencing to study the core and pangenomes of soil and plant-associated prokaryotes.</title>
        <authorList>
            <person name="Whitman W."/>
        </authorList>
    </citation>
    <scope>NUCLEOTIDE SEQUENCE [LARGE SCALE GENOMIC DNA]</scope>
    <source>
        <strain evidence="1 2">SEMIA 4064</strain>
    </source>
</reference>
<evidence type="ECO:0000313" key="2">
    <source>
        <dbReference type="Proteomes" id="UP000549882"/>
    </source>
</evidence>
<comment type="caution">
    <text evidence="1">The sequence shown here is derived from an EMBL/GenBank/DDBJ whole genome shotgun (WGS) entry which is preliminary data.</text>
</comment>
<dbReference type="AlphaFoldDB" id="A0A7W8XX35"/>
<sequence length="231" mass="26251">MYHSNCYQYAALIMIKKRKQSLGPMVSPQAIMWRPITYFSDAVFNDEDELDHFKFVGYTENNTPFDIRAYLGHPPQTVTLYLPSEINQDDAIQEQIETAIRALDIPESALAWRRGQQIQYGELTRQAQDRLREPEARVLVLKIISTFSGHQASTGKIKDRVPDFYDLSNDDLAPSLTRKGEAIWRQIIGNVKVHHKGSKSIFTQGLAEIIPGGIKLTDKGYDYLKSIGFAS</sequence>
<dbReference type="RefSeq" id="WP_146144009.1">
    <property type="nucleotide sequence ID" value="NZ_JACHBI010000015.1"/>
</dbReference>